<dbReference type="SUPFAM" id="SSF81383">
    <property type="entry name" value="F-box domain"/>
    <property type="match status" value="1"/>
</dbReference>
<gene>
    <name evidence="2" type="ORF">LTR36_010455</name>
</gene>
<feature type="compositionally biased region" description="Acidic residues" evidence="1">
    <location>
        <begin position="208"/>
        <end position="238"/>
    </location>
</feature>
<accession>A0AAV9J436</accession>
<sequence>MATTAATVFAVPELLEAVLLELPAQDLLLATRVNTTFRNAIGSSVRIQRALFFTPTPVKDSQAEPRINPLIDRILNLHLDALVAGTDCPFRSCRRSPHVHIQGNHVQPVKPKAKRNIDNAITTRGSSPAVPPPPSWQRMLVTDPPCPIDAENTFGARIWEVANMGELVQKLDVRAAKTVAQRAFDVKIIRAFRSGDMGSIWDGVQEGSESEVEVSEDAEDEGSWGEDDESGWEEDEED</sequence>
<organism evidence="2 3">
    <name type="scientific">Oleoguttula mirabilis</name>
    <dbReference type="NCBI Taxonomy" id="1507867"/>
    <lineage>
        <taxon>Eukaryota</taxon>
        <taxon>Fungi</taxon>
        <taxon>Dikarya</taxon>
        <taxon>Ascomycota</taxon>
        <taxon>Pezizomycotina</taxon>
        <taxon>Dothideomycetes</taxon>
        <taxon>Dothideomycetidae</taxon>
        <taxon>Mycosphaerellales</taxon>
        <taxon>Teratosphaeriaceae</taxon>
        <taxon>Oleoguttula</taxon>
    </lineage>
</organism>
<evidence type="ECO:0000313" key="3">
    <source>
        <dbReference type="Proteomes" id="UP001324427"/>
    </source>
</evidence>
<reference evidence="2 3" key="1">
    <citation type="submission" date="2021-11" db="EMBL/GenBank/DDBJ databases">
        <title>Black yeast isolated from Biological Soil Crust.</title>
        <authorList>
            <person name="Kurbessoian T."/>
        </authorList>
    </citation>
    <scope>NUCLEOTIDE SEQUENCE [LARGE SCALE GENOMIC DNA]</scope>
    <source>
        <strain evidence="2 3">CCFEE 5522</strain>
    </source>
</reference>
<dbReference type="InterPro" id="IPR036047">
    <property type="entry name" value="F-box-like_dom_sf"/>
</dbReference>
<dbReference type="Proteomes" id="UP001324427">
    <property type="component" value="Unassembled WGS sequence"/>
</dbReference>
<evidence type="ECO:0000256" key="1">
    <source>
        <dbReference type="SAM" id="MobiDB-lite"/>
    </source>
</evidence>
<proteinExistence type="predicted"/>
<feature type="region of interest" description="Disordered" evidence="1">
    <location>
        <begin position="202"/>
        <end position="238"/>
    </location>
</feature>
<evidence type="ECO:0008006" key="4">
    <source>
        <dbReference type="Google" id="ProtNLM"/>
    </source>
</evidence>
<keyword evidence="3" id="KW-1185">Reference proteome</keyword>
<name>A0AAV9J436_9PEZI</name>
<protein>
    <recommendedName>
        <fullName evidence="4">F-box domain-containing protein</fullName>
    </recommendedName>
</protein>
<comment type="caution">
    <text evidence="2">The sequence shown here is derived from an EMBL/GenBank/DDBJ whole genome shotgun (WGS) entry which is preliminary data.</text>
</comment>
<dbReference type="EMBL" id="JAVFHQ010000086">
    <property type="protein sequence ID" value="KAK4539692.1"/>
    <property type="molecule type" value="Genomic_DNA"/>
</dbReference>
<dbReference type="AlphaFoldDB" id="A0AAV9J436"/>
<evidence type="ECO:0000313" key="2">
    <source>
        <dbReference type="EMBL" id="KAK4539692.1"/>
    </source>
</evidence>